<dbReference type="Pfam" id="PF02706">
    <property type="entry name" value="Wzz"/>
    <property type="match status" value="1"/>
</dbReference>
<evidence type="ECO:0000313" key="21">
    <source>
        <dbReference type="Proteomes" id="UP000019141"/>
    </source>
</evidence>
<evidence type="ECO:0000256" key="16">
    <source>
        <dbReference type="SAM" id="Coils"/>
    </source>
</evidence>
<dbReference type="PANTHER" id="PTHR32309:SF13">
    <property type="entry name" value="FERRIC ENTEROBACTIN TRANSPORT PROTEIN FEPE"/>
    <property type="match status" value="1"/>
</dbReference>
<evidence type="ECO:0000256" key="10">
    <source>
        <dbReference type="ARBA" id="ARBA00022777"/>
    </source>
</evidence>
<keyword evidence="8 17" id="KW-0812">Transmembrane</keyword>
<evidence type="ECO:0000313" key="20">
    <source>
        <dbReference type="EMBL" id="ETX01908.1"/>
    </source>
</evidence>
<dbReference type="GO" id="GO:0004715">
    <property type="term" value="F:non-membrane spanning protein tyrosine kinase activity"/>
    <property type="evidence" value="ECO:0007669"/>
    <property type="project" value="UniProtKB-EC"/>
</dbReference>
<dbReference type="InterPro" id="IPR050445">
    <property type="entry name" value="Bact_polysacc_biosynth/exp"/>
</dbReference>
<evidence type="ECO:0000256" key="7">
    <source>
        <dbReference type="ARBA" id="ARBA00022679"/>
    </source>
</evidence>
<dbReference type="Pfam" id="PF13614">
    <property type="entry name" value="AAA_31"/>
    <property type="match status" value="1"/>
</dbReference>
<name>W4LVI7_ENTF1</name>
<comment type="catalytic activity">
    <reaction evidence="15">
        <text>L-tyrosyl-[protein] + ATP = O-phospho-L-tyrosyl-[protein] + ADP + H(+)</text>
        <dbReference type="Rhea" id="RHEA:10596"/>
        <dbReference type="Rhea" id="RHEA-COMP:10136"/>
        <dbReference type="Rhea" id="RHEA-COMP:20101"/>
        <dbReference type="ChEBI" id="CHEBI:15378"/>
        <dbReference type="ChEBI" id="CHEBI:30616"/>
        <dbReference type="ChEBI" id="CHEBI:46858"/>
        <dbReference type="ChEBI" id="CHEBI:61978"/>
        <dbReference type="ChEBI" id="CHEBI:456216"/>
        <dbReference type="EC" id="2.7.10.2"/>
    </reaction>
</comment>
<evidence type="ECO:0000259" key="18">
    <source>
        <dbReference type="Pfam" id="PF02706"/>
    </source>
</evidence>
<dbReference type="Proteomes" id="UP000019141">
    <property type="component" value="Unassembled WGS sequence"/>
</dbReference>
<keyword evidence="12 17" id="KW-1133">Transmembrane helix</keyword>
<evidence type="ECO:0000256" key="17">
    <source>
        <dbReference type="SAM" id="Phobius"/>
    </source>
</evidence>
<evidence type="ECO:0000256" key="2">
    <source>
        <dbReference type="ARBA" id="ARBA00007316"/>
    </source>
</evidence>
<evidence type="ECO:0000256" key="4">
    <source>
        <dbReference type="ARBA" id="ARBA00011903"/>
    </source>
</evidence>
<evidence type="ECO:0000256" key="12">
    <source>
        <dbReference type="ARBA" id="ARBA00022989"/>
    </source>
</evidence>
<keyword evidence="5" id="KW-1003">Cell membrane</keyword>
<dbReference type="AlphaFoldDB" id="W4LVI7"/>
<comment type="similarity">
    <text evidence="2">Belongs to the CpsD/CapB family.</text>
</comment>
<evidence type="ECO:0000256" key="13">
    <source>
        <dbReference type="ARBA" id="ARBA00023136"/>
    </source>
</evidence>
<comment type="similarity">
    <text evidence="3">Belongs to the etk/wzc family.</text>
</comment>
<keyword evidence="14" id="KW-0829">Tyrosine-protein kinase</keyword>
<keyword evidence="11" id="KW-0067">ATP-binding</keyword>
<dbReference type="InterPro" id="IPR003856">
    <property type="entry name" value="LPS_length_determ_N"/>
</dbReference>
<gene>
    <name evidence="20" type="ORF">ETSY1_05505</name>
</gene>
<keyword evidence="7" id="KW-0808">Transferase</keyword>
<keyword evidence="9" id="KW-0547">Nucleotide-binding</keyword>
<feature type="domain" description="AAA" evidence="19">
    <location>
        <begin position="571"/>
        <end position="730"/>
    </location>
</feature>
<keyword evidence="6" id="KW-0997">Cell inner membrane</keyword>
<accession>W4LVI7</accession>
<evidence type="ECO:0000256" key="14">
    <source>
        <dbReference type="ARBA" id="ARBA00023137"/>
    </source>
</evidence>
<keyword evidence="21" id="KW-1185">Reference proteome</keyword>
<dbReference type="GO" id="GO:0005524">
    <property type="term" value="F:ATP binding"/>
    <property type="evidence" value="ECO:0007669"/>
    <property type="project" value="UniProtKB-KW"/>
</dbReference>
<dbReference type="EMBL" id="AZHW01000190">
    <property type="protein sequence ID" value="ETX01908.1"/>
    <property type="molecule type" value="Genomic_DNA"/>
</dbReference>
<reference evidence="20 21" key="1">
    <citation type="journal article" date="2014" name="Nature">
        <title>An environmental bacterial taxon with a large and distinct metabolic repertoire.</title>
        <authorList>
            <person name="Wilson M.C."/>
            <person name="Mori T."/>
            <person name="Ruckert C."/>
            <person name="Uria A.R."/>
            <person name="Helf M.J."/>
            <person name="Takada K."/>
            <person name="Gernert C."/>
            <person name="Steffens U.A."/>
            <person name="Heycke N."/>
            <person name="Schmitt S."/>
            <person name="Rinke C."/>
            <person name="Helfrich E.J."/>
            <person name="Brachmann A.O."/>
            <person name="Gurgui C."/>
            <person name="Wakimoto T."/>
            <person name="Kracht M."/>
            <person name="Crusemann M."/>
            <person name="Hentschel U."/>
            <person name="Abe I."/>
            <person name="Matsunaga S."/>
            <person name="Kalinowski J."/>
            <person name="Takeyama H."/>
            <person name="Piel J."/>
        </authorList>
    </citation>
    <scope>NUCLEOTIDE SEQUENCE [LARGE SCALE GENOMIC DNA]</scope>
    <source>
        <strain evidence="21">TSY1</strain>
    </source>
</reference>
<dbReference type="GO" id="GO:0005886">
    <property type="term" value="C:plasma membrane"/>
    <property type="evidence" value="ECO:0007669"/>
    <property type="project" value="UniProtKB-SubCell"/>
</dbReference>
<dbReference type="InterPro" id="IPR005702">
    <property type="entry name" value="Wzc-like_C"/>
</dbReference>
<evidence type="ECO:0000256" key="9">
    <source>
        <dbReference type="ARBA" id="ARBA00022741"/>
    </source>
</evidence>
<evidence type="ECO:0000256" key="3">
    <source>
        <dbReference type="ARBA" id="ARBA00008883"/>
    </source>
</evidence>
<dbReference type="Gene3D" id="3.40.50.300">
    <property type="entry name" value="P-loop containing nucleotide triphosphate hydrolases"/>
    <property type="match status" value="1"/>
</dbReference>
<sequence length="764" mass="86040">MNFFQRLYQGLAVRAQKILDIHDYVGVLWRRKWLIILPLCLGAFLAGLYSYTVTPMYRSSSLLIVEGQQISKEYVVPTAGASNLSERLGILKQQILSRTNLERVIRQFGLHRAQVLNDAEPEGWVDHLKSRAKTLLVNAGFNVPKPVAAPDPEGIPEKVVAQFRSRIEADVVGKRRRRKSSYEAISVSFSGSNPHKVMGITNAIARLFVEENLRKGTQVVEGTTAFLNSQLMVAKEKLEQQEQLLKGFKERHMGALPEQMDANLRKLDRLQVELQSLNEALLKAEEKKLLYQRELREVLSRPAATVEFNAPPEDPRVERLKGLRQQLATLQARFTESYPDIPLLKNQIRELEAQLAQTPPLAAPTASPSPSAPIVSSLQQQLEGQLRLVQREISGLQAQQREIEATRKVYEDRIEQTFSNEQQLNELSREIDATRKNYRELEEKRNQAKLQEELVKRQQGERFDILDPAYLPLAPYKPNRKEMVMFGALLGGAFGVGLAFFLDFLGRDSFRKPDEIQEAFPLPLLASVPVNDVTRRQEGLVTIEEPESIATEQYRVLYTKIERARQMTSHKVITISSAIPSDGKTVSSLNLAVVMARDFGKKTMLLEGDFKRPSLSSYLNTKLSGGLVDVLMDGPDGPPTLVPMADTLLPFAHDNLSILPAVKSVRNSSHLLSSRRLQGLLDILKAQYDYILIDTPPVLALSDMNMYREVVDGIILVVRAEVTPKRAVQQTIDMLGTDKVLGFVFNGVQQSFQPYYKYYGAISA</sequence>
<evidence type="ECO:0000256" key="6">
    <source>
        <dbReference type="ARBA" id="ARBA00022519"/>
    </source>
</evidence>
<dbReference type="InterPro" id="IPR027417">
    <property type="entry name" value="P-loop_NTPase"/>
</dbReference>
<evidence type="ECO:0000256" key="11">
    <source>
        <dbReference type="ARBA" id="ARBA00022840"/>
    </source>
</evidence>
<feature type="domain" description="Polysaccharide chain length determinant N-terminal" evidence="18">
    <location>
        <begin position="19"/>
        <end position="107"/>
    </location>
</feature>
<dbReference type="SUPFAM" id="SSF52540">
    <property type="entry name" value="P-loop containing nucleoside triphosphate hydrolases"/>
    <property type="match status" value="1"/>
</dbReference>
<evidence type="ECO:0000256" key="1">
    <source>
        <dbReference type="ARBA" id="ARBA00004429"/>
    </source>
</evidence>
<dbReference type="PANTHER" id="PTHR32309">
    <property type="entry name" value="TYROSINE-PROTEIN KINASE"/>
    <property type="match status" value="1"/>
</dbReference>
<keyword evidence="16" id="KW-0175">Coiled coil</keyword>
<keyword evidence="10" id="KW-0418">Kinase</keyword>
<dbReference type="NCBIfam" id="TIGR01007">
    <property type="entry name" value="eps_fam"/>
    <property type="match status" value="1"/>
</dbReference>
<evidence type="ECO:0000259" key="19">
    <source>
        <dbReference type="Pfam" id="PF13614"/>
    </source>
</evidence>
<evidence type="ECO:0000256" key="8">
    <source>
        <dbReference type="ARBA" id="ARBA00022692"/>
    </source>
</evidence>
<feature type="transmembrane region" description="Helical" evidence="17">
    <location>
        <begin position="483"/>
        <end position="502"/>
    </location>
</feature>
<proteinExistence type="inferred from homology"/>
<evidence type="ECO:0000256" key="15">
    <source>
        <dbReference type="ARBA" id="ARBA00051245"/>
    </source>
</evidence>
<comment type="subcellular location">
    <subcellularLocation>
        <location evidence="1">Cell inner membrane</location>
        <topology evidence="1">Multi-pass membrane protein</topology>
    </subcellularLocation>
</comment>
<evidence type="ECO:0000256" key="5">
    <source>
        <dbReference type="ARBA" id="ARBA00022475"/>
    </source>
</evidence>
<feature type="transmembrane region" description="Helical" evidence="17">
    <location>
        <begin position="33"/>
        <end position="51"/>
    </location>
</feature>
<dbReference type="HOGENOM" id="CLU_009912_2_1_7"/>
<feature type="coiled-coil region" evidence="16">
    <location>
        <begin position="231"/>
        <end position="301"/>
    </location>
</feature>
<dbReference type="InterPro" id="IPR025669">
    <property type="entry name" value="AAA_dom"/>
</dbReference>
<dbReference type="CDD" id="cd05387">
    <property type="entry name" value="BY-kinase"/>
    <property type="match status" value="1"/>
</dbReference>
<keyword evidence="13 17" id="KW-0472">Membrane</keyword>
<feature type="coiled-coil region" evidence="16">
    <location>
        <begin position="379"/>
        <end position="461"/>
    </location>
</feature>
<dbReference type="EC" id="2.7.10.2" evidence="4"/>
<comment type="caution">
    <text evidence="20">The sequence shown here is derived from an EMBL/GenBank/DDBJ whole genome shotgun (WGS) entry which is preliminary data.</text>
</comment>
<protein>
    <recommendedName>
        <fullName evidence="4">non-specific protein-tyrosine kinase</fullName>
        <ecNumber evidence="4">2.7.10.2</ecNumber>
    </recommendedName>
</protein>
<organism evidence="20 21">
    <name type="scientific">Entotheonella factor</name>
    <dbReference type="NCBI Taxonomy" id="1429438"/>
    <lineage>
        <taxon>Bacteria</taxon>
        <taxon>Pseudomonadati</taxon>
        <taxon>Nitrospinota/Tectimicrobiota group</taxon>
        <taxon>Candidatus Tectimicrobiota</taxon>
        <taxon>Candidatus Entotheonellia</taxon>
        <taxon>Candidatus Entotheonellales</taxon>
        <taxon>Candidatus Entotheonellaceae</taxon>
        <taxon>Candidatus Entotheonella</taxon>
    </lineage>
</organism>